<dbReference type="PANTHER" id="PTHR23534:SF1">
    <property type="entry name" value="MAJOR FACILITATOR SUPERFAMILY PROTEIN"/>
    <property type="match status" value="1"/>
</dbReference>
<protein>
    <submittedName>
        <fullName evidence="7">MFS transporter</fullName>
    </submittedName>
</protein>
<feature type="transmembrane region" description="Helical" evidence="5">
    <location>
        <begin position="85"/>
        <end position="107"/>
    </location>
</feature>
<feature type="transmembrane region" description="Helical" evidence="5">
    <location>
        <begin position="146"/>
        <end position="168"/>
    </location>
</feature>
<feature type="transmembrane region" description="Helical" evidence="5">
    <location>
        <begin position="235"/>
        <end position="256"/>
    </location>
</feature>
<feature type="transmembrane region" description="Helical" evidence="5">
    <location>
        <begin position="113"/>
        <end position="134"/>
    </location>
</feature>
<comment type="subcellular location">
    <subcellularLocation>
        <location evidence="1">Cell membrane</location>
        <topology evidence="1">Multi-pass membrane protein</topology>
    </subcellularLocation>
</comment>
<accession>A0ABS1L993</accession>
<keyword evidence="3 5" id="KW-1133">Transmembrane helix</keyword>
<dbReference type="PROSITE" id="PS50850">
    <property type="entry name" value="MFS"/>
    <property type="match status" value="1"/>
</dbReference>
<feature type="transmembrane region" description="Helical" evidence="5">
    <location>
        <begin position="306"/>
        <end position="326"/>
    </location>
</feature>
<evidence type="ECO:0000313" key="8">
    <source>
        <dbReference type="Proteomes" id="UP000636918"/>
    </source>
</evidence>
<feature type="transmembrane region" description="Helical" evidence="5">
    <location>
        <begin position="376"/>
        <end position="395"/>
    </location>
</feature>
<comment type="caution">
    <text evidence="7">The sequence shown here is derived from an EMBL/GenBank/DDBJ whole genome shotgun (WGS) entry which is preliminary data.</text>
</comment>
<organism evidence="7 8">
    <name type="scientific">Nocardioides baculatus</name>
    <dbReference type="NCBI Taxonomy" id="2801337"/>
    <lineage>
        <taxon>Bacteria</taxon>
        <taxon>Bacillati</taxon>
        <taxon>Actinomycetota</taxon>
        <taxon>Actinomycetes</taxon>
        <taxon>Propionibacteriales</taxon>
        <taxon>Nocardioidaceae</taxon>
        <taxon>Nocardioides</taxon>
    </lineage>
</organism>
<evidence type="ECO:0000256" key="5">
    <source>
        <dbReference type="SAM" id="Phobius"/>
    </source>
</evidence>
<dbReference type="Gene3D" id="1.20.1250.20">
    <property type="entry name" value="MFS general substrate transporter like domains"/>
    <property type="match status" value="2"/>
</dbReference>
<evidence type="ECO:0000256" key="2">
    <source>
        <dbReference type="ARBA" id="ARBA00022692"/>
    </source>
</evidence>
<evidence type="ECO:0000259" key="6">
    <source>
        <dbReference type="PROSITE" id="PS50850"/>
    </source>
</evidence>
<evidence type="ECO:0000256" key="3">
    <source>
        <dbReference type="ARBA" id="ARBA00022989"/>
    </source>
</evidence>
<feature type="transmembrane region" description="Helical" evidence="5">
    <location>
        <begin position="180"/>
        <end position="200"/>
    </location>
</feature>
<feature type="transmembrane region" description="Helical" evidence="5">
    <location>
        <begin position="338"/>
        <end position="356"/>
    </location>
</feature>
<proteinExistence type="predicted"/>
<reference evidence="7 8" key="1">
    <citation type="submission" date="2021-01" db="EMBL/GenBank/DDBJ databases">
        <title>Genome seq and assembly of Nocardiodes sp. G10.</title>
        <authorList>
            <person name="Chhetri G."/>
        </authorList>
    </citation>
    <scope>NUCLEOTIDE SEQUENCE [LARGE SCALE GENOMIC DNA]</scope>
    <source>
        <strain evidence="7 8">G10</strain>
    </source>
</reference>
<feature type="transmembrane region" description="Helical" evidence="5">
    <location>
        <begin position="276"/>
        <end position="299"/>
    </location>
</feature>
<dbReference type="InterPro" id="IPR011701">
    <property type="entry name" value="MFS"/>
</dbReference>
<name>A0ABS1L993_9ACTN</name>
<evidence type="ECO:0000313" key="7">
    <source>
        <dbReference type="EMBL" id="MBL0748256.1"/>
    </source>
</evidence>
<dbReference type="EMBL" id="JAERSG010000003">
    <property type="protein sequence ID" value="MBL0748256.1"/>
    <property type="molecule type" value="Genomic_DNA"/>
</dbReference>
<dbReference type="InterPro" id="IPR020846">
    <property type="entry name" value="MFS_dom"/>
</dbReference>
<feature type="domain" description="Major facilitator superfamily (MFS) profile" evidence="6">
    <location>
        <begin position="236"/>
        <end position="420"/>
    </location>
</feature>
<dbReference type="Pfam" id="PF07690">
    <property type="entry name" value="MFS_1"/>
    <property type="match status" value="1"/>
</dbReference>
<dbReference type="Proteomes" id="UP000636918">
    <property type="component" value="Unassembled WGS sequence"/>
</dbReference>
<dbReference type="PANTHER" id="PTHR23534">
    <property type="entry name" value="MFS PERMEASE"/>
    <property type="match status" value="1"/>
</dbReference>
<feature type="transmembrane region" description="Helical" evidence="5">
    <location>
        <begin position="401"/>
        <end position="418"/>
    </location>
</feature>
<dbReference type="SUPFAM" id="SSF103473">
    <property type="entry name" value="MFS general substrate transporter"/>
    <property type="match status" value="1"/>
</dbReference>
<sequence>MTGPVTLAADLDLEAVQRHTVRTLLVSQAVGAVGVTIGVTTSSLLARDISGSDTLAGLAQTCQVLGTAAAAYGLARVMRRRGRRVGLVTGYLVGASGAVLAVVAGVLGSMVVLLLGSLLLGATTAVNTGSRYAATDLATEAHRARALSLVVWASTIGAVAGPNLIGVGGSAGRAIGIPELTGGFAIGAVVLVVTAGWVWVRLRPDPLLVAQAAAGVTPTTGVQARGGSWARFVDVVRAVPAVGAAVVGMACAHAAMVTVMIMTPLHMEHGGAHLEVIGFVISIHVLGMFAFSPVVGWAADRFGRSPVLVAGGVLLLVALSLCAVSPEGTSWEITSGLFLLGLGWSFATVAASTVIADRTPISARTDVQGTSDMAMALTAAGGGALAGVIVGWLGYSALSVVAELLALSVVAAGVLVRVRD</sequence>
<evidence type="ECO:0000256" key="4">
    <source>
        <dbReference type="ARBA" id="ARBA00023136"/>
    </source>
</evidence>
<keyword evidence="2 5" id="KW-0812">Transmembrane</keyword>
<evidence type="ECO:0000256" key="1">
    <source>
        <dbReference type="ARBA" id="ARBA00004651"/>
    </source>
</evidence>
<keyword evidence="4 5" id="KW-0472">Membrane</keyword>
<dbReference type="InterPro" id="IPR036259">
    <property type="entry name" value="MFS_trans_sf"/>
</dbReference>
<gene>
    <name evidence="7" type="ORF">JI751_11605</name>
</gene>
<keyword evidence="8" id="KW-1185">Reference proteome</keyword>
<dbReference type="RefSeq" id="WP_201936353.1">
    <property type="nucleotide sequence ID" value="NZ_JAERSG010000003.1"/>
</dbReference>